<dbReference type="AlphaFoldDB" id="A0A0R2G2D2"/>
<dbReference type="OrthoDB" id="2147295at2"/>
<gene>
    <name evidence="2" type="ORF">IV68_GL000773</name>
</gene>
<dbReference type="PATRIC" id="fig|1123500.6.peg.780"/>
<keyword evidence="1" id="KW-0812">Transmembrane</keyword>
<name>A0A0R2G2D2_9LACO</name>
<dbReference type="InParanoid" id="A0A0R2G2D2"/>
<comment type="caution">
    <text evidence="2">The sequence shown here is derived from an EMBL/GenBank/DDBJ whole genome shotgun (WGS) entry which is preliminary data.</text>
</comment>
<dbReference type="RefSeq" id="WP_022791432.1">
    <property type="nucleotide sequence ID" value="NZ_ATUU01000002.1"/>
</dbReference>
<proteinExistence type="predicted"/>
<reference evidence="2 3" key="1">
    <citation type="journal article" date="2015" name="Genome Announc.">
        <title>Expanding the biotechnology potential of lactobacilli through comparative genomics of 213 strains and associated genera.</title>
        <authorList>
            <person name="Sun Z."/>
            <person name="Harris H.M."/>
            <person name="McCann A."/>
            <person name="Guo C."/>
            <person name="Argimon S."/>
            <person name="Zhang W."/>
            <person name="Yang X."/>
            <person name="Jeffery I.B."/>
            <person name="Cooney J.C."/>
            <person name="Kagawa T.F."/>
            <person name="Liu W."/>
            <person name="Song Y."/>
            <person name="Salvetti E."/>
            <person name="Wrobel A."/>
            <person name="Rasinkangas P."/>
            <person name="Parkhill J."/>
            <person name="Rea M.C."/>
            <person name="O'Sullivan O."/>
            <person name="Ritari J."/>
            <person name="Douillard F.P."/>
            <person name="Paul Ross R."/>
            <person name="Yang R."/>
            <person name="Briner A.E."/>
            <person name="Felis G.E."/>
            <person name="de Vos W.M."/>
            <person name="Barrangou R."/>
            <person name="Klaenhammer T.R."/>
            <person name="Caufield P.W."/>
            <person name="Cui Y."/>
            <person name="Zhang H."/>
            <person name="O'Toole P.W."/>
        </authorList>
    </citation>
    <scope>NUCLEOTIDE SEQUENCE [LARGE SCALE GENOMIC DNA]</scope>
    <source>
        <strain evidence="2 3">DSM 20190</strain>
    </source>
</reference>
<evidence type="ECO:0000313" key="3">
    <source>
        <dbReference type="Proteomes" id="UP000051296"/>
    </source>
</evidence>
<dbReference type="EMBL" id="JQAX01000002">
    <property type="protein sequence ID" value="KRN32421.1"/>
    <property type="molecule type" value="Genomic_DNA"/>
</dbReference>
<keyword evidence="1" id="KW-0472">Membrane</keyword>
<keyword evidence="3" id="KW-1185">Reference proteome</keyword>
<dbReference type="STRING" id="1123500.GCA_000420365_00652"/>
<keyword evidence="1" id="KW-1133">Transmembrane helix</keyword>
<evidence type="ECO:0000256" key="1">
    <source>
        <dbReference type="SAM" id="Phobius"/>
    </source>
</evidence>
<accession>A0A0R2G2D2</accession>
<feature type="transmembrane region" description="Helical" evidence="1">
    <location>
        <begin position="62"/>
        <end position="85"/>
    </location>
</feature>
<evidence type="ECO:0008006" key="4">
    <source>
        <dbReference type="Google" id="ProtNLM"/>
    </source>
</evidence>
<sequence length="98" mass="11151">MQNIKTKPWTWRWLSQHLASFLLLLVVIVVATATLTALIIGVEEALVLLVAHRPINTYANAYGNAFQTVLWHFLLVFTVVAYWALLDTFTPEPKNTEI</sequence>
<evidence type="ECO:0000313" key="2">
    <source>
        <dbReference type="EMBL" id="KRN32421.1"/>
    </source>
</evidence>
<protein>
    <recommendedName>
        <fullName evidence="4">Glycerophosphoryl diester phosphodiesterase membrane domain-containing protein</fullName>
    </recommendedName>
</protein>
<dbReference type="Proteomes" id="UP000051296">
    <property type="component" value="Unassembled WGS sequence"/>
</dbReference>
<organism evidence="2 3">
    <name type="scientific">Weissella halotolerans DSM 20190</name>
    <dbReference type="NCBI Taxonomy" id="1123500"/>
    <lineage>
        <taxon>Bacteria</taxon>
        <taxon>Bacillati</taxon>
        <taxon>Bacillota</taxon>
        <taxon>Bacilli</taxon>
        <taxon>Lactobacillales</taxon>
        <taxon>Lactobacillaceae</taxon>
        <taxon>Weissella</taxon>
    </lineage>
</organism>
<feature type="transmembrane region" description="Helical" evidence="1">
    <location>
        <begin position="21"/>
        <end position="42"/>
    </location>
</feature>